<evidence type="ECO:0000313" key="2">
    <source>
        <dbReference type="Proteomes" id="UP001239782"/>
    </source>
</evidence>
<reference evidence="1 2" key="1">
    <citation type="submission" date="2023-08" db="EMBL/GenBank/DDBJ databases">
        <title>Pleionea litopenaei sp. nov., isolated from stomach of juvenile Litopenaeus vannamei.</title>
        <authorList>
            <person name="Rho A.M."/>
            <person name="Hwang C.Y."/>
        </authorList>
    </citation>
    <scope>NUCLEOTIDE SEQUENCE [LARGE SCALE GENOMIC DNA]</scope>
    <source>
        <strain evidence="1 2">HL-JVS1</strain>
    </source>
</reference>
<dbReference type="AlphaFoldDB" id="A0AA51RQ70"/>
<keyword evidence="1" id="KW-0067">ATP-binding</keyword>
<keyword evidence="1" id="KW-0347">Helicase</keyword>
<dbReference type="InterPro" id="IPR027417">
    <property type="entry name" value="P-loop_NTPase"/>
</dbReference>
<dbReference type="InterPro" id="IPR038724">
    <property type="entry name" value="RepA"/>
</dbReference>
<gene>
    <name evidence="1" type="ORF">Q9312_10315</name>
</gene>
<dbReference type="Gene3D" id="3.40.50.300">
    <property type="entry name" value="P-loop containing nucleotide triphosphate hydrolases"/>
    <property type="match status" value="1"/>
</dbReference>
<proteinExistence type="predicted"/>
<name>A0AA51RQ70_9GAMM</name>
<accession>A0AA51RQ70</accession>
<evidence type="ECO:0000313" key="1">
    <source>
        <dbReference type="EMBL" id="WMS85606.1"/>
    </source>
</evidence>
<dbReference type="EMBL" id="CP133548">
    <property type="protein sequence ID" value="WMS85606.1"/>
    <property type="molecule type" value="Genomic_DNA"/>
</dbReference>
<dbReference type="GO" id="GO:0004386">
    <property type="term" value="F:helicase activity"/>
    <property type="evidence" value="ECO:0007669"/>
    <property type="project" value="UniProtKB-KW"/>
</dbReference>
<dbReference type="Pfam" id="PF13481">
    <property type="entry name" value="AAA_25"/>
    <property type="match status" value="1"/>
</dbReference>
<dbReference type="KEGG" id="plei:Q9312_10315"/>
<dbReference type="RefSeq" id="WP_309200759.1">
    <property type="nucleotide sequence ID" value="NZ_CP133548.1"/>
</dbReference>
<sequence length="278" mass="30638">MNHSDYINIRHAFEVEPPQLDYVMPNMVAGTVGSLVSPGGAGKSMLALQLAAQVAGGTDLLDIGEITTGNVAYLPAEDPPIAIHHRLHALGKHMSAELQQIVADRLLIRPWIGHCLDIMSKGLLDQLQQLAEGRRLMVLDTLRRFHIEEENSSGPMSQVISRMEYIAAQTGCSVVFLHHTNKSVAISGTGDQQQASRGSSVLVDNIRWQSYLTCMSQAEAENYGVDQSQRGYFVRFGVSKANYGAPFKERWFRRNEGGVLTPAVLEPSKNRGARRDEI</sequence>
<organism evidence="1 2">
    <name type="scientific">Pleionea litopenaei</name>
    <dbReference type="NCBI Taxonomy" id="3070815"/>
    <lineage>
        <taxon>Bacteria</taxon>
        <taxon>Pseudomonadati</taxon>
        <taxon>Pseudomonadota</taxon>
        <taxon>Gammaproteobacteria</taxon>
        <taxon>Oceanospirillales</taxon>
        <taxon>Pleioneaceae</taxon>
        <taxon>Pleionea</taxon>
    </lineage>
</organism>
<dbReference type="CDD" id="cd01125">
    <property type="entry name" value="RepA_RSF1010_like"/>
    <property type="match status" value="1"/>
</dbReference>
<protein>
    <submittedName>
        <fullName evidence="1">Helicase RepA family protein</fullName>
    </submittedName>
</protein>
<dbReference type="SUPFAM" id="SSF52540">
    <property type="entry name" value="P-loop containing nucleoside triphosphate hydrolases"/>
    <property type="match status" value="1"/>
</dbReference>
<keyword evidence="1" id="KW-0547">Nucleotide-binding</keyword>
<keyword evidence="2" id="KW-1185">Reference proteome</keyword>
<dbReference type="Proteomes" id="UP001239782">
    <property type="component" value="Chromosome"/>
</dbReference>
<keyword evidence="1" id="KW-0378">Hydrolase</keyword>